<reference evidence="1" key="1">
    <citation type="submission" date="2018-02" db="EMBL/GenBank/DDBJ databases">
        <title>Rhizophora mucronata_Transcriptome.</title>
        <authorList>
            <person name="Meera S.P."/>
            <person name="Sreeshan A."/>
            <person name="Augustine A."/>
        </authorList>
    </citation>
    <scope>NUCLEOTIDE SEQUENCE</scope>
    <source>
        <tissue evidence="1">Leaf</tissue>
    </source>
</reference>
<accession>A0A2P2N7K0</accession>
<dbReference type="EMBL" id="GGEC01057970">
    <property type="protein sequence ID" value="MBX38454.1"/>
    <property type="molecule type" value="Transcribed_RNA"/>
</dbReference>
<evidence type="ECO:0000313" key="1">
    <source>
        <dbReference type="EMBL" id="MBX38454.1"/>
    </source>
</evidence>
<protein>
    <submittedName>
        <fullName evidence="1">Uncharacterized protein</fullName>
    </submittedName>
</protein>
<sequence>MLLKFSIEKQWDLLQ</sequence>
<organism evidence="1">
    <name type="scientific">Rhizophora mucronata</name>
    <name type="common">Asiatic mangrove</name>
    <dbReference type="NCBI Taxonomy" id="61149"/>
    <lineage>
        <taxon>Eukaryota</taxon>
        <taxon>Viridiplantae</taxon>
        <taxon>Streptophyta</taxon>
        <taxon>Embryophyta</taxon>
        <taxon>Tracheophyta</taxon>
        <taxon>Spermatophyta</taxon>
        <taxon>Magnoliopsida</taxon>
        <taxon>eudicotyledons</taxon>
        <taxon>Gunneridae</taxon>
        <taxon>Pentapetalae</taxon>
        <taxon>rosids</taxon>
        <taxon>fabids</taxon>
        <taxon>Malpighiales</taxon>
        <taxon>Rhizophoraceae</taxon>
        <taxon>Rhizophora</taxon>
    </lineage>
</organism>
<proteinExistence type="predicted"/>
<name>A0A2P2N7K0_RHIMU</name>